<dbReference type="Proteomes" id="UP001157440">
    <property type="component" value="Unassembled WGS sequence"/>
</dbReference>
<proteinExistence type="predicted"/>
<organism evidence="1 2">
    <name type="scientific">Methylobacterium tardum</name>
    <dbReference type="NCBI Taxonomy" id="374432"/>
    <lineage>
        <taxon>Bacteria</taxon>
        <taxon>Pseudomonadati</taxon>
        <taxon>Pseudomonadota</taxon>
        <taxon>Alphaproteobacteria</taxon>
        <taxon>Hyphomicrobiales</taxon>
        <taxon>Methylobacteriaceae</taxon>
        <taxon>Methylobacterium</taxon>
    </lineage>
</organism>
<gene>
    <name evidence="1" type="ORF">GCM10007890_52450</name>
</gene>
<sequence>MTQNWDAHFTDAIQGGTVLHLATSQSNHQTTPAIGDTFRITNSDNTLTRGEVVSRFSRTVDVEIEGHGLITIRPAPTKLLARRSRAWSGLRITKWVIV</sequence>
<reference evidence="2" key="1">
    <citation type="journal article" date="2019" name="Int. J. Syst. Evol. Microbiol.">
        <title>The Global Catalogue of Microorganisms (GCM) 10K type strain sequencing project: providing services to taxonomists for standard genome sequencing and annotation.</title>
        <authorList>
            <consortium name="The Broad Institute Genomics Platform"/>
            <consortium name="The Broad Institute Genome Sequencing Center for Infectious Disease"/>
            <person name="Wu L."/>
            <person name="Ma J."/>
        </authorList>
    </citation>
    <scope>NUCLEOTIDE SEQUENCE [LARGE SCALE GENOMIC DNA]</scope>
    <source>
        <strain evidence="2">NBRC 103632</strain>
    </source>
</reference>
<dbReference type="RefSeq" id="WP_238197458.1">
    <property type="nucleotide sequence ID" value="NZ_BPQZ01000018.1"/>
</dbReference>
<protein>
    <submittedName>
        <fullName evidence="1">Uncharacterized protein</fullName>
    </submittedName>
</protein>
<dbReference type="AlphaFoldDB" id="A0AA37TJQ4"/>
<evidence type="ECO:0000313" key="2">
    <source>
        <dbReference type="Proteomes" id="UP001157440"/>
    </source>
</evidence>
<evidence type="ECO:0000313" key="1">
    <source>
        <dbReference type="EMBL" id="GLS73230.1"/>
    </source>
</evidence>
<comment type="caution">
    <text evidence="1">The sequence shown here is derived from an EMBL/GenBank/DDBJ whole genome shotgun (WGS) entry which is preliminary data.</text>
</comment>
<accession>A0AA37TJQ4</accession>
<dbReference type="EMBL" id="BSPL01000025">
    <property type="protein sequence ID" value="GLS73230.1"/>
    <property type="molecule type" value="Genomic_DNA"/>
</dbReference>
<keyword evidence="2" id="KW-1185">Reference proteome</keyword>
<name>A0AA37TJQ4_9HYPH</name>